<keyword evidence="18" id="KW-0479">Metal-binding</keyword>
<name>A0A4R8S7F2_9PEZI</name>
<evidence type="ECO:0000256" key="6">
    <source>
        <dbReference type="ARBA" id="ARBA00022729"/>
    </source>
</evidence>
<feature type="binding site" evidence="18">
    <location>
        <position position="887"/>
    </location>
    <ligand>
        <name>Ca(2+)</name>
        <dbReference type="ChEBI" id="CHEBI:29108"/>
    </ligand>
</feature>
<dbReference type="Pfam" id="PF01532">
    <property type="entry name" value="Glyco_hydro_47"/>
    <property type="match status" value="1"/>
</dbReference>
<keyword evidence="18" id="KW-0106">Calcium</keyword>
<sequence>MDDDFGADEDFLAALASSASATSRAQPSLPRPQQPHPPPRNIQQPTPQRMDKAPPVRSSTNNNKVVQPTPQALPQRASGSAILVSPRQRGNPVLASLKSMPWEYSNIAADYGLGLTTCALFLSLKYHRLHPEYIYTRIRNLQGKYSLRILLTMVDIPNHEEPIRELAKTSLVNNVTVILCWSAAEAARYLELYKSYEHANFNAIRGQQASTYAEKLVEFVTVPRSVNKSDAVALVSNFGSLKNAINADPEQIGIIAGWGAVKVNKWVGAVEEPFRAKKSAKRQLESTESLENGKQARASRLDQAVPLSRVPLRDMDITRDASRTPPAVTDEPAHHPAESRPPQRTRAEPSEDDEEAMIAAAIEESRRTHSDAQVEAETGTRQPNGAGAKGDVLSDGAESLPAPPSPPPPTYIPQNGRANAVKEAFQRSWDGYRKFAFPNDTLKPVSNTFENDRNSWGASAVDALSTAIIMENKEVVGQILDFVPRINFDETTTEVSVFETTIRYLGGLLAGYDMLKGPMKDVATNQEDVDGLLTQAKRLADNLKVAFRTPTGIPDNALIYDPIPRKKGSDTNGIATIGTLVLEWTRLSDVTGDTQYANLSQRGEEFLLKPNEEVFPGLLGTDVFIANGTFADRSGGWNGGTDSFYEYLIKMWVYDQKRFSLYKERWIAAADSSIQFLASNPTTRPDLTFLAAYNNRQLRFISTHLACFDGGNFILGGLVLKEQKYVDFGIRLTEACRETYKQTAAGIGPEIFRWYDDRAPVNDTLNPPPPANQTEFYQRAGFWIRRDGGSYVLRPEVIESYYYAYRATGDVKYQDWAWDAFLAINKTCNVGSGFSSITNVDDPKGGSFDDFQESFWFAEVLKYSYLIQATDAKVQVEVADNKWVFNTEAHPFQVAQSSI</sequence>
<feature type="disulfide bond" evidence="19">
    <location>
        <begin position="707"/>
        <end position="736"/>
    </location>
</feature>
<dbReference type="SUPFAM" id="SSF48225">
    <property type="entry name" value="Seven-hairpin glycosidases"/>
    <property type="match status" value="1"/>
</dbReference>
<dbReference type="GO" id="GO:0005634">
    <property type="term" value="C:nucleus"/>
    <property type="evidence" value="ECO:0007669"/>
    <property type="project" value="UniProtKB-SubCell"/>
</dbReference>
<dbReference type="NCBIfam" id="TIGR00597">
    <property type="entry name" value="rad10"/>
    <property type="match status" value="1"/>
</dbReference>
<evidence type="ECO:0000259" key="22">
    <source>
        <dbReference type="Pfam" id="PF03834"/>
    </source>
</evidence>
<dbReference type="Gene3D" id="3.40.50.10130">
    <property type="match status" value="1"/>
</dbReference>
<dbReference type="PROSITE" id="PS50330">
    <property type="entry name" value="UIM"/>
    <property type="match status" value="1"/>
</dbReference>
<evidence type="ECO:0000256" key="7">
    <source>
        <dbReference type="ARBA" id="ARBA00022763"/>
    </source>
</evidence>
<keyword evidence="6" id="KW-0732">Signal</keyword>
<dbReference type="GO" id="GO:0005783">
    <property type="term" value="C:endoplasmic reticulum"/>
    <property type="evidence" value="ECO:0007669"/>
    <property type="project" value="TreeGrafter"/>
</dbReference>
<evidence type="ECO:0000256" key="11">
    <source>
        <dbReference type="ARBA" id="ARBA00023180"/>
    </source>
</evidence>
<evidence type="ECO:0000256" key="16">
    <source>
        <dbReference type="ARBA" id="ARBA00048605"/>
    </source>
</evidence>
<dbReference type="GO" id="GO:0036503">
    <property type="term" value="P:ERAD pathway"/>
    <property type="evidence" value="ECO:0007669"/>
    <property type="project" value="UniProtKB-ARBA"/>
</dbReference>
<comment type="catalytic activity">
    <reaction evidence="15">
        <text>N(4)-(alpha-D-Man-(1-&gt;2)-alpha-D-Man-(1-&gt;2)-alpha-D-Man-(1-&gt;3)-[alpha-D-Man-(1-&gt;3)-[alpha-D-Man-(1-&gt;2)-alpha-D-Man-(1-&gt;6)]-alpha-D-Man-(1-&gt;6)]-beta-D-Man-(1-&gt;4)-beta-D-GlcNAc-(1-&gt;4)-beta-D-GlcNAc)-L-asparaginyl-[protein] (N-glucan mannose isomer 8A1,2,3B1,3) + 3 H2O = N(4)-(alpha-D-Man-(1-&gt;3)-[alpha-D-Man-(1-&gt;3)-[alpha-D-Man-(1-&gt;6)]-alpha-D-Man-(1-&gt;6)]-beta-D-Man-(1-&gt;4)-beta-D-GlcNAc-(1-&gt;4)-beta-D-GlcNAc)-L-asparaginyl-[protein] (N-glucan mannose isomer 5A1,2) + 3 beta-D-mannose</text>
        <dbReference type="Rhea" id="RHEA:56028"/>
        <dbReference type="Rhea" id="RHEA-COMP:14358"/>
        <dbReference type="Rhea" id="RHEA-COMP:14367"/>
        <dbReference type="ChEBI" id="CHEBI:15377"/>
        <dbReference type="ChEBI" id="CHEBI:28563"/>
        <dbReference type="ChEBI" id="CHEBI:59087"/>
        <dbReference type="ChEBI" id="CHEBI:60628"/>
        <dbReference type="EC" id="3.2.1.113"/>
    </reaction>
</comment>
<dbReference type="EMBL" id="QAPF01001781">
    <property type="protein sequence ID" value="TDZ89889.1"/>
    <property type="molecule type" value="Genomic_DNA"/>
</dbReference>
<dbReference type="GO" id="GO:0005975">
    <property type="term" value="P:carbohydrate metabolic process"/>
    <property type="evidence" value="ECO:0007669"/>
    <property type="project" value="InterPro"/>
</dbReference>
<keyword evidence="10 19" id="KW-1015">Disulfide bond</keyword>
<keyword evidence="9" id="KW-0238">DNA-binding</keyword>
<keyword evidence="8 20" id="KW-0378">Hydrolase</keyword>
<gene>
    <name evidence="23" type="primary">mns1B</name>
    <name evidence="23" type="ORF">C8034_v003650</name>
</gene>
<feature type="compositionally biased region" description="Basic and acidic residues" evidence="21">
    <location>
        <begin position="363"/>
        <end position="372"/>
    </location>
</feature>
<comment type="similarity">
    <text evidence="4 20">Belongs to the glycosyl hydrolase 47 family.</text>
</comment>
<feature type="compositionally biased region" description="Acidic residues" evidence="21">
    <location>
        <begin position="1"/>
        <end position="11"/>
    </location>
</feature>
<comment type="cofactor">
    <cofactor evidence="1 18">
        <name>Ca(2+)</name>
        <dbReference type="ChEBI" id="CHEBI:29108"/>
    </cofactor>
</comment>
<dbReference type="SUPFAM" id="SSF52980">
    <property type="entry name" value="Restriction endonuclease-like"/>
    <property type="match status" value="1"/>
</dbReference>
<dbReference type="GO" id="GO:0004571">
    <property type="term" value="F:mannosyl-oligosaccharide 1,2-alpha-mannosidase activity"/>
    <property type="evidence" value="ECO:0007669"/>
    <property type="project" value="UniProtKB-EC"/>
</dbReference>
<evidence type="ECO:0000313" key="23">
    <source>
        <dbReference type="EMBL" id="TDZ89889.1"/>
    </source>
</evidence>
<comment type="pathway">
    <text evidence="3">Protein modification; protein glycosylation.</text>
</comment>
<evidence type="ECO:0000256" key="8">
    <source>
        <dbReference type="ARBA" id="ARBA00022801"/>
    </source>
</evidence>
<keyword evidence="7" id="KW-0227">DNA damage</keyword>
<dbReference type="InterPro" id="IPR011335">
    <property type="entry name" value="Restrct_endonuc-II-like"/>
</dbReference>
<organism evidence="23 24">
    <name type="scientific">Colletotrichum sidae</name>
    <dbReference type="NCBI Taxonomy" id="1347389"/>
    <lineage>
        <taxon>Eukaryota</taxon>
        <taxon>Fungi</taxon>
        <taxon>Dikarya</taxon>
        <taxon>Ascomycota</taxon>
        <taxon>Pezizomycotina</taxon>
        <taxon>Sordariomycetes</taxon>
        <taxon>Hypocreomycetidae</taxon>
        <taxon>Glomerellales</taxon>
        <taxon>Glomerellaceae</taxon>
        <taxon>Colletotrichum</taxon>
        <taxon>Colletotrichum orbiculare species complex</taxon>
    </lineage>
</organism>
<evidence type="ECO:0000256" key="4">
    <source>
        <dbReference type="ARBA" id="ARBA00007658"/>
    </source>
</evidence>
<dbReference type="Gene3D" id="1.50.10.10">
    <property type="match status" value="1"/>
</dbReference>
<feature type="active site" description="Proton donor" evidence="17">
    <location>
        <position position="750"/>
    </location>
</feature>
<dbReference type="PRINTS" id="PR00747">
    <property type="entry name" value="GLYHDRLASE47"/>
</dbReference>
<protein>
    <recommendedName>
        <fullName evidence="20">alpha-1,2-Mannosidase</fullName>
        <ecNumber evidence="20">3.2.1.-</ecNumber>
    </recommendedName>
</protein>
<dbReference type="EC" id="3.2.1.-" evidence="20"/>
<evidence type="ECO:0000256" key="14">
    <source>
        <dbReference type="ARBA" id="ARBA00023295"/>
    </source>
</evidence>
<feature type="compositionally biased region" description="Low complexity" evidence="21">
    <location>
        <begin position="13"/>
        <end position="28"/>
    </location>
</feature>
<dbReference type="GO" id="GO:0003677">
    <property type="term" value="F:DNA binding"/>
    <property type="evidence" value="ECO:0007669"/>
    <property type="project" value="UniProtKB-KW"/>
</dbReference>
<feature type="active site" description="Proton donor" evidence="17">
    <location>
        <position position="499"/>
    </location>
</feature>
<feature type="compositionally biased region" description="Polar residues" evidence="21">
    <location>
        <begin position="57"/>
        <end position="72"/>
    </location>
</feature>
<evidence type="ECO:0000256" key="3">
    <source>
        <dbReference type="ARBA" id="ARBA00004922"/>
    </source>
</evidence>
<evidence type="ECO:0000256" key="9">
    <source>
        <dbReference type="ARBA" id="ARBA00023125"/>
    </source>
</evidence>
<evidence type="ECO:0000256" key="20">
    <source>
        <dbReference type="RuleBase" id="RU361193"/>
    </source>
</evidence>
<dbReference type="GO" id="GO:0006310">
    <property type="term" value="P:DNA recombination"/>
    <property type="evidence" value="ECO:0007669"/>
    <property type="project" value="UniProtKB-ARBA"/>
</dbReference>
<dbReference type="PANTHER" id="PTHR11742">
    <property type="entry name" value="MANNOSYL-OLIGOSACCHARIDE ALPHA-1,2-MANNOSIDASE-RELATED"/>
    <property type="match status" value="1"/>
</dbReference>
<keyword evidence="14 20" id="KW-0326">Glycosidase</keyword>
<feature type="compositionally biased region" description="Basic and acidic residues" evidence="21">
    <location>
        <begin position="311"/>
        <end position="322"/>
    </location>
</feature>
<dbReference type="InterPro" id="IPR050749">
    <property type="entry name" value="Glycosyl_Hydrolase_47"/>
</dbReference>
<evidence type="ECO:0000256" key="12">
    <source>
        <dbReference type="ARBA" id="ARBA00023204"/>
    </source>
</evidence>
<feature type="active site" evidence="17">
    <location>
        <position position="796"/>
    </location>
</feature>
<dbReference type="Gene3D" id="1.10.150.20">
    <property type="entry name" value="5' to 3' exonuclease, C-terminal subdomain"/>
    <property type="match status" value="1"/>
</dbReference>
<dbReference type="InterPro" id="IPR036026">
    <property type="entry name" value="Seven-hairpin_glycosidases"/>
</dbReference>
<dbReference type="GO" id="GO:0006302">
    <property type="term" value="P:double-strand break repair"/>
    <property type="evidence" value="ECO:0007669"/>
    <property type="project" value="UniProtKB-ARBA"/>
</dbReference>
<evidence type="ECO:0000256" key="5">
    <source>
        <dbReference type="ARBA" id="ARBA00008283"/>
    </source>
</evidence>
<dbReference type="FunFam" id="3.40.50.10130:FF:000001">
    <property type="entry name" value="DNA excision repair protein ERCC-1"/>
    <property type="match status" value="1"/>
</dbReference>
<dbReference type="InterPro" id="IPR003903">
    <property type="entry name" value="UIM_dom"/>
</dbReference>
<keyword evidence="13" id="KW-0539">Nucleus</keyword>
<dbReference type="PANTHER" id="PTHR11742:SF101">
    <property type="entry name" value="MANNOSYL-OLIGOSACCHARIDE ALPHA-1,2-MANNOSIDASE 1B"/>
    <property type="match status" value="1"/>
</dbReference>
<evidence type="ECO:0000256" key="2">
    <source>
        <dbReference type="ARBA" id="ARBA00004123"/>
    </source>
</evidence>
<dbReference type="InterPro" id="IPR001382">
    <property type="entry name" value="Glyco_hydro_47"/>
</dbReference>
<feature type="region of interest" description="Disordered" evidence="21">
    <location>
        <begin position="1"/>
        <end position="81"/>
    </location>
</feature>
<evidence type="ECO:0000256" key="21">
    <source>
        <dbReference type="SAM" id="MobiDB-lite"/>
    </source>
</evidence>
<keyword evidence="24" id="KW-1185">Reference proteome</keyword>
<comment type="catalytic activity">
    <reaction evidence="16">
        <text>N(4)-(alpha-D-Man-(1-&gt;2)-alpha-D-Man-(1-&gt;2)-alpha-D-Man-(1-&gt;3)-[alpha-D-Man-(1-&gt;2)-alpha-D-Man-(1-&gt;3)-[alpha-D-Man-(1-&gt;2)-alpha-D-Man-(1-&gt;6)]-alpha-D-Man-(1-&gt;6)]-beta-D-Man-(1-&gt;4)-beta-D-GlcNAc-(1-&gt;4)-beta-D-GlcNAc)-L-asparaginyl-[protein] (N-glucan mannose isomer 9A1,2,3B1,2,3) + 4 H2O = N(4)-(alpha-D-Man-(1-&gt;3)-[alpha-D-Man-(1-&gt;3)-[alpha-D-Man-(1-&gt;6)]-alpha-D-Man-(1-&gt;6)]-beta-D-Man-(1-&gt;4)-beta-D-GlcNAc-(1-&gt;4)-beta-D-GlcNAc)-L-asparaginyl-[protein] (N-glucan mannose isomer 5A1,2) + 4 beta-D-mannose</text>
        <dbReference type="Rhea" id="RHEA:56008"/>
        <dbReference type="Rhea" id="RHEA-COMP:14356"/>
        <dbReference type="Rhea" id="RHEA-COMP:14367"/>
        <dbReference type="ChEBI" id="CHEBI:15377"/>
        <dbReference type="ChEBI" id="CHEBI:28563"/>
        <dbReference type="ChEBI" id="CHEBI:59087"/>
        <dbReference type="ChEBI" id="CHEBI:139493"/>
        <dbReference type="EC" id="3.2.1.113"/>
    </reaction>
</comment>
<evidence type="ECO:0000256" key="18">
    <source>
        <dbReference type="PIRSR" id="PIRSR601382-2"/>
    </source>
</evidence>
<dbReference type="CDD" id="cd22325">
    <property type="entry name" value="ERCC1_C-like"/>
    <property type="match status" value="1"/>
</dbReference>
<dbReference type="FunFam" id="1.50.10.10:FF:000047">
    <property type="entry name" value="Mannosyl-oligosaccharide alpha-1,2-mannosidase"/>
    <property type="match status" value="1"/>
</dbReference>
<dbReference type="InterPro" id="IPR012341">
    <property type="entry name" value="6hp_glycosidase-like_sf"/>
</dbReference>
<evidence type="ECO:0000256" key="10">
    <source>
        <dbReference type="ARBA" id="ARBA00023157"/>
    </source>
</evidence>
<feature type="compositionally biased region" description="Pro residues" evidence="21">
    <location>
        <begin position="401"/>
        <end position="411"/>
    </location>
</feature>
<comment type="subcellular location">
    <subcellularLocation>
        <location evidence="2">Nucleus</location>
    </subcellularLocation>
</comment>
<evidence type="ECO:0000256" key="15">
    <source>
        <dbReference type="ARBA" id="ARBA00047669"/>
    </source>
</evidence>
<dbReference type="AlphaFoldDB" id="A0A4R8S7F2"/>
<keyword evidence="12" id="KW-0234">DNA repair</keyword>
<evidence type="ECO:0000313" key="24">
    <source>
        <dbReference type="Proteomes" id="UP000295604"/>
    </source>
</evidence>
<accession>A0A4R8S7F2</accession>
<feature type="active site" evidence="17">
    <location>
        <position position="642"/>
    </location>
</feature>
<feature type="compositionally biased region" description="Pro residues" evidence="21">
    <location>
        <begin position="29"/>
        <end position="40"/>
    </location>
</feature>
<comment type="caution">
    <text evidence="23">The sequence shown here is derived from an EMBL/GenBank/DDBJ whole genome shotgun (WGS) entry which is preliminary data.</text>
</comment>
<dbReference type="Pfam" id="PF03834">
    <property type="entry name" value="Rad10"/>
    <property type="match status" value="1"/>
</dbReference>
<keyword evidence="11" id="KW-0325">Glycoprotein</keyword>
<dbReference type="GO" id="GO:0016020">
    <property type="term" value="C:membrane"/>
    <property type="evidence" value="ECO:0007669"/>
    <property type="project" value="InterPro"/>
</dbReference>
<evidence type="ECO:0000256" key="19">
    <source>
        <dbReference type="PIRSR" id="PIRSR601382-3"/>
    </source>
</evidence>
<dbReference type="InterPro" id="IPR047260">
    <property type="entry name" value="ERCC1-like_central_dom"/>
</dbReference>
<evidence type="ECO:0000256" key="1">
    <source>
        <dbReference type="ARBA" id="ARBA00001913"/>
    </source>
</evidence>
<comment type="similarity">
    <text evidence="5">Belongs to the ERCC1/RAD10/SWI10 family.</text>
</comment>
<feature type="region of interest" description="Disordered" evidence="21">
    <location>
        <begin position="278"/>
        <end position="415"/>
    </location>
</feature>
<evidence type="ECO:0000256" key="17">
    <source>
        <dbReference type="PIRSR" id="PIRSR601382-1"/>
    </source>
</evidence>
<reference evidence="23 24" key="1">
    <citation type="submission" date="2018-11" db="EMBL/GenBank/DDBJ databases">
        <title>Genome sequence and assembly of Colletotrichum sidae.</title>
        <authorList>
            <person name="Gan P."/>
            <person name="Shirasu K."/>
        </authorList>
    </citation>
    <scope>NUCLEOTIDE SEQUENCE [LARGE SCALE GENOMIC DNA]</scope>
    <source>
        <strain evidence="23 24">CBS 518.97</strain>
    </source>
</reference>
<dbReference type="InterPro" id="IPR010994">
    <property type="entry name" value="RuvA_2-like"/>
</dbReference>
<proteinExistence type="inferred from homology"/>
<dbReference type="SUPFAM" id="SSF47781">
    <property type="entry name" value="RuvA domain 2-like"/>
    <property type="match status" value="1"/>
</dbReference>
<feature type="domain" description="ERCC1-like central" evidence="22">
    <location>
        <begin position="82"/>
        <end position="194"/>
    </location>
</feature>
<dbReference type="Proteomes" id="UP000295604">
    <property type="component" value="Unassembled WGS sequence"/>
</dbReference>
<dbReference type="UniPathway" id="UPA00378"/>
<evidence type="ECO:0000256" key="13">
    <source>
        <dbReference type="ARBA" id="ARBA00023242"/>
    </source>
</evidence>
<dbReference type="GO" id="GO:0005509">
    <property type="term" value="F:calcium ion binding"/>
    <property type="evidence" value="ECO:0007669"/>
    <property type="project" value="InterPro"/>
</dbReference>